<dbReference type="KEGG" id="sita:101776628"/>
<reference evidence="3" key="1">
    <citation type="journal article" date="2012" name="Nat. Biotechnol.">
        <title>Reference genome sequence of the model plant Setaria.</title>
        <authorList>
            <person name="Bennetzen J.L."/>
            <person name="Schmutz J."/>
            <person name="Wang H."/>
            <person name="Percifield R."/>
            <person name="Hawkins J."/>
            <person name="Pontaroli A.C."/>
            <person name="Estep M."/>
            <person name="Feng L."/>
            <person name="Vaughn J.N."/>
            <person name="Grimwood J."/>
            <person name="Jenkins J."/>
            <person name="Barry K."/>
            <person name="Lindquist E."/>
            <person name="Hellsten U."/>
            <person name="Deshpande S."/>
            <person name="Wang X."/>
            <person name="Wu X."/>
            <person name="Mitros T."/>
            <person name="Triplett J."/>
            <person name="Yang X."/>
            <person name="Ye C.Y."/>
            <person name="Mauro-Herrera M."/>
            <person name="Wang L."/>
            <person name="Li P."/>
            <person name="Sharma M."/>
            <person name="Sharma R."/>
            <person name="Ronald P.C."/>
            <person name="Panaud O."/>
            <person name="Kellogg E.A."/>
            <person name="Brutnell T.P."/>
            <person name="Doust A.N."/>
            <person name="Tuskan G.A."/>
            <person name="Rokhsar D."/>
            <person name="Devos K.M."/>
        </authorList>
    </citation>
    <scope>NUCLEOTIDE SEQUENCE [LARGE SCALE GENOMIC DNA]</scope>
    <source>
        <strain evidence="3">Yugu1</strain>
    </source>
</reference>
<sequence length="807" mass="90337">MRRPAGPPSRTVALLTANRSAVPCARTHPSIRSISELTTNPTSPRSSSEKKGKALSLAAEGSEPEPAAATAMSSALGVGGKEGPSAFSVDLVAAARRLLAFLRAGPPGVGRRSVRRYEELWLPLAVAEGGEGGGGGGEAPMLVPPPDVHLVWLCHCFHHESYSVYCLSRFGRLIDRPSILDAENEEYAEERCRDVWAAHYPSEPFDLHRNEIDGNSDDDIAYANANSEIVEMVRRYAGLAAHFASPFVREGVYHVAARRRYVCFLDLMKKVVGTTQDQTRLVPSLDILLMWLAHLSFPASYATDMVAMAISDNIAKMGVGYGEVVTDEVLKRTRALWEEAYDVPYDMAGSEVEMAAVRAAREAFYWAPAASDEDANRLYKSLQPRFLMEVYVFLKGESDKEHINKEFLRLRTQRCHRSLKLNKSMANLSCKNWQKTWHLYCEFATRGLLIEVRRTTTGCFRNSKFLKNISFSWSDMLHEKALALTEELEVRMRAMASITPPVQAPYLLKCVPDRVTDDGGAMISDVILRMRNYRPQEGRWLTRTVLDHGGRECFVIRMRIGRGIWRRGAETPVAVKWEDRSIEVREGSWSYVASTSSIGYAPEKVVGTATATKDQQENKVVWSLSTGYILTVNLGDELSFQLKSESLEEEARLLVGRRLSYRVNTDGASSNHNEEEQYLTLVRNSPDHHGDRATVLLNWKLLAVEFQPEEDAVFVLLLCMVIARTMTEIRREDVAGLLVRRRIGEARVGQRDWGSVMLPDLLSPDPNLQPWYRNAAQVLSSAETGAMLAKYSPADGKDVLYRQSLIP</sequence>
<evidence type="ECO:0000259" key="2">
    <source>
        <dbReference type="Pfam" id="PF25335"/>
    </source>
</evidence>
<name>A0A368R5L7_SETIT</name>
<dbReference type="Pfam" id="PF25335">
    <property type="entry name" value="GRDP_C"/>
    <property type="match status" value="1"/>
</dbReference>
<feature type="compositionally biased region" description="Low complexity" evidence="1">
    <location>
        <begin position="58"/>
        <end position="68"/>
    </location>
</feature>
<accession>A0A368R5L7</accession>
<protein>
    <recommendedName>
        <fullName evidence="2">GRPD C-terminal domain-containing protein</fullName>
    </recommendedName>
</protein>
<dbReference type="EMBL" id="CM003532">
    <property type="protein sequence ID" value="RCV25374.1"/>
    <property type="molecule type" value="Genomic_DNA"/>
</dbReference>
<dbReference type="Pfam" id="PF07173">
    <property type="entry name" value="GRDP-like"/>
    <property type="match status" value="1"/>
</dbReference>
<proteinExistence type="predicted"/>
<feature type="compositionally biased region" description="Polar residues" evidence="1">
    <location>
        <begin position="30"/>
        <end position="46"/>
    </location>
</feature>
<dbReference type="AlphaFoldDB" id="A0A368R5L7"/>
<organism evidence="3">
    <name type="scientific">Setaria italica</name>
    <name type="common">Foxtail millet</name>
    <name type="synonym">Panicum italicum</name>
    <dbReference type="NCBI Taxonomy" id="4555"/>
    <lineage>
        <taxon>Eukaryota</taxon>
        <taxon>Viridiplantae</taxon>
        <taxon>Streptophyta</taxon>
        <taxon>Embryophyta</taxon>
        <taxon>Tracheophyta</taxon>
        <taxon>Spermatophyta</taxon>
        <taxon>Magnoliopsida</taxon>
        <taxon>Liliopsida</taxon>
        <taxon>Poales</taxon>
        <taxon>Poaceae</taxon>
        <taxon>PACMAD clade</taxon>
        <taxon>Panicoideae</taxon>
        <taxon>Panicodae</taxon>
        <taxon>Paniceae</taxon>
        <taxon>Cenchrinae</taxon>
        <taxon>Setaria</taxon>
    </lineage>
</organism>
<feature type="domain" description="GRPD C-terminal" evidence="2">
    <location>
        <begin position="545"/>
        <end position="706"/>
    </location>
</feature>
<reference evidence="3" key="2">
    <citation type="submission" date="2015-07" db="EMBL/GenBank/DDBJ databases">
        <authorList>
            <person name="Noorani M."/>
        </authorList>
    </citation>
    <scope>NUCLEOTIDE SEQUENCE</scope>
    <source>
        <strain evidence="3">Yugu1</strain>
    </source>
</reference>
<feature type="region of interest" description="Disordered" evidence="1">
    <location>
        <begin position="16"/>
        <end position="68"/>
    </location>
</feature>
<dbReference type="RefSeq" id="XP_004968708.2">
    <property type="nucleotide sequence ID" value="XM_004968651.4"/>
</dbReference>
<dbReference type="InterPro" id="IPR009836">
    <property type="entry name" value="GRDP-like"/>
</dbReference>
<evidence type="ECO:0000256" key="1">
    <source>
        <dbReference type="SAM" id="MobiDB-lite"/>
    </source>
</evidence>
<dbReference type="OrthoDB" id="2684236at2759"/>
<dbReference type="PANTHER" id="PTHR34365">
    <property type="entry name" value="ENOLASE (DUF1399)"/>
    <property type="match status" value="1"/>
</dbReference>
<evidence type="ECO:0000313" key="3">
    <source>
        <dbReference type="EMBL" id="RCV25374.1"/>
    </source>
</evidence>
<dbReference type="InterPro" id="IPR057518">
    <property type="entry name" value="GRDP_C"/>
</dbReference>
<dbReference type="STRING" id="4555.A0A368R5L7"/>
<gene>
    <name evidence="3" type="ORF">SETIT_5G161400v2</name>
</gene>
<dbReference type="PANTHER" id="PTHR34365:SF2">
    <property type="entry name" value="ENOLASE (DUF1399)"/>
    <property type="match status" value="1"/>
</dbReference>